<dbReference type="InterPro" id="IPR016151">
    <property type="entry name" value="DNA_mismatch_repair_MutS_N"/>
</dbReference>
<dbReference type="InterPro" id="IPR045076">
    <property type="entry name" value="MutS"/>
</dbReference>
<comment type="similarity">
    <text evidence="1">Belongs to the DNA mismatch repair MutS family.</text>
</comment>
<feature type="non-terminal residue" evidence="9">
    <location>
        <position position="571"/>
    </location>
</feature>
<evidence type="ECO:0000256" key="5">
    <source>
        <dbReference type="ARBA" id="ARBA00023125"/>
    </source>
</evidence>
<dbReference type="PANTHER" id="PTHR11361:SF148">
    <property type="entry name" value="DNA MISMATCH REPAIR PROTEIN MSH6"/>
    <property type="match status" value="1"/>
</dbReference>
<protein>
    <submittedName>
        <fullName evidence="9">DNA mismatch repair protein MSH7</fullName>
    </submittedName>
</protein>
<proteinExistence type="inferred from homology"/>
<evidence type="ECO:0000256" key="2">
    <source>
        <dbReference type="ARBA" id="ARBA00022741"/>
    </source>
</evidence>
<evidence type="ECO:0000256" key="4">
    <source>
        <dbReference type="ARBA" id="ARBA00022840"/>
    </source>
</evidence>
<dbReference type="GO" id="GO:0006298">
    <property type="term" value="P:mismatch repair"/>
    <property type="evidence" value="ECO:0007669"/>
    <property type="project" value="InterPro"/>
</dbReference>
<feature type="compositionally biased region" description="Polar residues" evidence="6">
    <location>
        <begin position="17"/>
        <end position="39"/>
    </location>
</feature>
<dbReference type="AlphaFoldDB" id="A0A699GVD1"/>
<comment type="caution">
    <text evidence="9">The sequence shown here is derived from an EMBL/GenBank/DDBJ whole genome shotgun (WGS) entry which is preliminary data.</text>
</comment>
<evidence type="ECO:0000256" key="3">
    <source>
        <dbReference type="ARBA" id="ARBA00022763"/>
    </source>
</evidence>
<dbReference type="GO" id="GO:0032301">
    <property type="term" value="C:MutSalpha complex"/>
    <property type="evidence" value="ECO:0007669"/>
    <property type="project" value="TreeGrafter"/>
</dbReference>
<keyword evidence="4" id="KW-0067">ATP-binding</keyword>
<dbReference type="GO" id="GO:0030983">
    <property type="term" value="F:mismatched DNA binding"/>
    <property type="evidence" value="ECO:0007669"/>
    <property type="project" value="InterPro"/>
</dbReference>
<dbReference type="Gene3D" id="3.30.420.110">
    <property type="entry name" value="MutS, connector domain"/>
    <property type="match status" value="1"/>
</dbReference>
<evidence type="ECO:0000313" key="9">
    <source>
        <dbReference type="EMBL" id="GEW60512.1"/>
    </source>
</evidence>
<keyword evidence="3" id="KW-0227">DNA damage</keyword>
<feature type="domain" description="DNA mismatch repair protein MutS connector" evidence="8">
    <location>
        <begin position="485"/>
        <end position="558"/>
    </location>
</feature>
<dbReference type="PANTHER" id="PTHR11361">
    <property type="entry name" value="DNA MISMATCH REPAIR PROTEIN MUTS FAMILY MEMBER"/>
    <property type="match status" value="1"/>
</dbReference>
<dbReference type="SUPFAM" id="SSF55271">
    <property type="entry name" value="DNA repair protein MutS, domain I"/>
    <property type="match status" value="1"/>
</dbReference>
<accession>A0A699GVD1</accession>
<keyword evidence="5" id="KW-0238">DNA-binding</keyword>
<evidence type="ECO:0000256" key="1">
    <source>
        <dbReference type="ARBA" id="ARBA00006271"/>
    </source>
</evidence>
<dbReference type="InterPro" id="IPR007695">
    <property type="entry name" value="DNA_mismatch_repair_MutS-lik_N"/>
</dbReference>
<dbReference type="InterPro" id="IPR036678">
    <property type="entry name" value="MutS_con_dom_sf"/>
</dbReference>
<name>A0A699GVD1_TANCI</name>
<dbReference type="Pfam" id="PF01624">
    <property type="entry name" value="MutS_I"/>
    <property type="match status" value="1"/>
</dbReference>
<feature type="region of interest" description="Disordered" evidence="6">
    <location>
        <begin position="262"/>
        <end position="283"/>
    </location>
</feature>
<organism evidence="9">
    <name type="scientific">Tanacetum cinerariifolium</name>
    <name type="common">Dalmatian daisy</name>
    <name type="synonym">Chrysanthemum cinerariifolium</name>
    <dbReference type="NCBI Taxonomy" id="118510"/>
    <lineage>
        <taxon>Eukaryota</taxon>
        <taxon>Viridiplantae</taxon>
        <taxon>Streptophyta</taxon>
        <taxon>Embryophyta</taxon>
        <taxon>Tracheophyta</taxon>
        <taxon>Spermatophyta</taxon>
        <taxon>Magnoliopsida</taxon>
        <taxon>eudicotyledons</taxon>
        <taxon>Gunneridae</taxon>
        <taxon>Pentapetalae</taxon>
        <taxon>asterids</taxon>
        <taxon>campanulids</taxon>
        <taxon>Asterales</taxon>
        <taxon>Asteraceae</taxon>
        <taxon>Asteroideae</taxon>
        <taxon>Anthemideae</taxon>
        <taxon>Anthemidinae</taxon>
        <taxon>Tanacetum</taxon>
    </lineage>
</organism>
<dbReference type="GO" id="GO:0005524">
    <property type="term" value="F:ATP binding"/>
    <property type="evidence" value="ECO:0007669"/>
    <property type="project" value="UniProtKB-KW"/>
</dbReference>
<keyword evidence="2" id="KW-0547">Nucleotide-binding</keyword>
<feature type="compositionally biased region" description="Basic and acidic residues" evidence="6">
    <location>
        <begin position="221"/>
        <end position="234"/>
    </location>
</feature>
<dbReference type="Pfam" id="PF05188">
    <property type="entry name" value="MutS_II"/>
    <property type="match status" value="1"/>
</dbReference>
<dbReference type="GO" id="GO:0140664">
    <property type="term" value="F:ATP-dependent DNA damage sensor activity"/>
    <property type="evidence" value="ECO:0007669"/>
    <property type="project" value="InterPro"/>
</dbReference>
<feature type="region of interest" description="Disordered" evidence="6">
    <location>
        <begin position="1"/>
        <end position="99"/>
    </location>
</feature>
<evidence type="ECO:0000259" key="7">
    <source>
        <dbReference type="Pfam" id="PF01624"/>
    </source>
</evidence>
<dbReference type="InterPro" id="IPR007860">
    <property type="entry name" value="DNA_mmatch_repair_MutS_con_dom"/>
</dbReference>
<dbReference type="FunFam" id="3.40.1170.10:FF:000002">
    <property type="entry name" value="DNA mismatch repair protein"/>
    <property type="match status" value="1"/>
</dbReference>
<evidence type="ECO:0000259" key="8">
    <source>
        <dbReference type="Pfam" id="PF05188"/>
    </source>
</evidence>
<feature type="domain" description="DNA mismatch repair protein MutS-like N-terminal" evidence="7">
    <location>
        <begin position="366"/>
        <end position="476"/>
    </location>
</feature>
<dbReference type="Gene3D" id="3.40.1170.10">
    <property type="entry name" value="DNA repair protein MutS, domain I"/>
    <property type="match status" value="1"/>
</dbReference>
<evidence type="ECO:0000256" key="6">
    <source>
        <dbReference type="SAM" id="MobiDB-lite"/>
    </source>
</evidence>
<feature type="compositionally biased region" description="Polar residues" evidence="6">
    <location>
        <begin position="88"/>
        <end position="98"/>
    </location>
</feature>
<gene>
    <name evidence="9" type="ORF">Tci_232488</name>
</gene>
<reference evidence="9" key="1">
    <citation type="journal article" date="2019" name="Sci. Rep.">
        <title>Draft genome of Tanacetum cinerariifolium, the natural source of mosquito coil.</title>
        <authorList>
            <person name="Yamashiro T."/>
            <person name="Shiraishi A."/>
            <person name="Satake H."/>
            <person name="Nakayama K."/>
        </authorList>
    </citation>
    <scope>NUCLEOTIDE SEQUENCE</scope>
</reference>
<dbReference type="EMBL" id="BKCJ010065568">
    <property type="protein sequence ID" value="GEW60512.1"/>
    <property type="molecule type" value="Genomic_DNA"/>
</dbReference>
<sequence>MKRQQSILSFLHKPSTEKPSSNQDPPRVNPSTDDVTGTDTPPEKEQRSFFAAGETKGGSGGFNSIKHKFMRPNTTIRNTLDGGHDNIHSTSNKSSLSNGRYKESLLSGFPRMKNVIDLDETAGEDDITGPETPGTRPLVPRLKRVQEDGFNFGSATPHSSIDNSKRVKFSYDLSAEGNKTRAVSEISKRVTFSLDLPAENKKPELSSEISKRVTFSFDSPAENKKPELSSDNIKRSKFFHDLPAEIKKPELPSDNVKRSKFFHDLPAETKKPELPSDNPKRSKIFHDLPAEIKKPELPSENIKRSKYFHDLAAENKKELASDMASKFDWLHPSKIKDSNGRRPGNPLYDKRTLYIPPDVLRKMSASQKQYWSVKSEYMDVLIFFKVGKFYELYEVDAEIGHKELDWKMTMSGVGKCRQVGIPESGIDDAVEKLLARGYKVGRVEQLETSEQAKSRGGTAVIQRELVNVLTPSTLIHGNIGPQAVYLLALKEGMSGLDDGTTAYGFAFVDCAALQFWVGSVTDDASCAALGALLMQVSPAEVIFDSQGLSKEAQKTLNKYSLIGKDDLIVSN</sequence>
<feature type="region of interest" description="Disordered" evidence="6">
    <location>
        <begin position="215"/>
        <end position="234"/>
    </location>
</feature>